<organism evidence="1 2">
    <name type="scientific">Thelohanellus kitauei</name>
    <name type="common">Myxosporean</name>
    <dbReference type="NCBI Taxonomy" id="669202"/>
    <lineage>
        <taxon>Eukaryota</taxon>
        <taxon>Metazoa</taxon>
        <taxon>Cnidaria</taxon>
        <taxon>Myxozoa</taxon>
        <taxon>Myxosporea</taxon>
        <taxon>Bivalvulida</taxon>
        <taxon>Platysporina</taxon>
        <taxon>Myxobolidae</taxon>
        <taxon>Thelohanellus</taxon>
    </lineage>
</organism>
<sequence length="259" mass="30398">MVGYHDETQDTILNKKTHCEKGCRQRNCRRVENHENSYFFKNFCADETGLNYRLRQKVRHAINTLHYLVIKRRWTTLLCYAVQICQKMLLLVYNCAALPHLDNLQNIQLEFLPLNTKSIMQPMDMEFVADSWRLLITTTIQNCFTNCGFKPLDISEIVRNEENEDMLPVHIIKYEEFSTIDNTLPCYDNNEDCEDLIGQEDDDESPMPVTNHEAKKCMAVLQRFFMQEGNQVSITSALNICADFVDVKCYKNKRRTTLE</sequence>
<reference evidence="1 2" key="1">
    <citation type="journal article" date="2014" name="Genome Biol. Evol.">
        <title>The genome of the myxosporean Thelohanellus kitauei shows adaptations to nutrient acquisition within its fish host.</title>
        <authorList>
            <person name="Yang Y."/>
            <person name="Xiong J."/>
            <person name="Zhou Z."/>
            <person name="Huo F."/>
            <person name="Miao W."/>
            <person name="Ran C."/>
            <person name="Liu Y."/>
            <person name="Zhang J."/>
            <person name="Feng J."/>
            <person name="Wang M."/>
            <person name="Wang M."/>
            <person name="Wang L."/>
            <person name="Yao B."/>
        </authorList>
    </citation>
    <scope>NUCLEOTIDE SEQUENCE [LARGE SCALE GENOMIC DNA]</scope>
    <source>
        <strain evidence="1">Wuqing</strain>
    </source>
</reference>
<dbReference type="OrthoDB" id="6016943at2759"/>
<proteinExistence type="predicted"/>
<dbReference type="Proteomes" id="UP000031668">
    <property type="component" value="Unassembled WGS sequence"/>
</dbReference>
<dbReference type="EMBL" id="JWZT01001690">
    <property type="protein sequence ID" value="KII71623.1"/>
    <property type="molecule type" value="Genomic_DNA"/>
</dbReference>
<protein>
    <submittedName>
        <fullName evidence="1">Uncharacterized protein</fullName>
    </submittedName>
</protein>
<accession>A0A0C2JQI8</accession>
<comment type="caution">
    <text evidence="1">The sequence shown here is derived from an EMBL/GenBank/DDBJ whole genome shotgun (WGS) entry which is preliminary data.</text>
</comment>
<evidence type="ECO:0000313" key="1">
    <source>
        <dbReference type="EMBL" id="KII71623.1"/>
    </source>
</evidence>
<dbReference type="AlphaFoldDB" id="A0A0C2JQI8"/>
<gene>
    <name evidence="1" type="ORF">RF11_06019</name>
</gene>
<evidence type="ECO:0000313" key="2">
    <source>
        <dbReference type="Proteomes" id="UP000031668"/>
    </source>
</evidence>
<name>A0A0C2JQI8_THEKT</name>
<keyword evidence="2" id="KW-1185">Reference proteome</keyword>